<dbReference type="GO" id="GO:0006631">
    <property type="term" value="P:fatty acid metabolic process"/>
    <property type="evidence" value="ECO:0007669"/>
    <property type="project" value="UniProtKB-KW"/>
</dbReference>
<dbReference type="SUPFAM" id="SSF52777">
    <property type="entry name" value="CoA-dependent acyltransferases"/>
    <property type="match status" value="2"/>
</dbReference>
<comment type="similarity">
    <text evidence="3 19">Belongs to the carnitine/choline acetyltransferase family.</text>
</comment>
<dbReference type="EMBL" id="CP014584">
    <property type="protein sequence ID" value="ANZ74797.1"/>
    <property type="molecule type" value="Genomic_DNA"/>
</dbReference>
<evidence type="ECO:0000256" key="5">
    <source>
        <dbReference type="ARBA" id="ARBA00022679"/>
    </source>
</evidence>
<keyword evidence="6" id="KW-0999">Mitochondrion inner membrane</keyword>
<keyword evidence="7" id="KW-0276">Fatty acid metabolism</keyword>
<keyword evidence="4" id="KW-0813">Transport</keyword>
<evidence type="ECO:0000256" key="13">
    <source>
        <dbReference type="ARBA" id="ARBA00023315"/>
    </source>
</evidence>
<gene>
    <name evidence="21" type="primary">CAT2</name>
    <name evidence="21" type="ORF">ATY40_BA7500059</name>
</gene>
<evidence type="ECO:0000256" key="7">
    <source>
        <dbReference type="ARBA" id="ARBA00022832"/>
    </source>
</evidence>
<keyword evidence="8" id="KW-0809">Transit peptide</keyword>
<evidence type="ECO:0000256" key="1">
    <source>
        <dbReference type="ARBA" id="ARBA00004275"/>
    </source>
</evidence>
<evidence type="ECO:0000313" key="22">
    <source>
        <dbReference type="Proteomes" id="UP000094565"/>
    </source>
</evidence>
<dbReference type="InterPro" id="IPR000542">
    <property type="entry name" value="Carn_acyl_trans"/>
</dbReference>
<evidence type="ECO:0000256" key="16">
    <source>
        <dbReference type="ARBA" id="ARBA00066910"/>
    </source>
</evidence>
<feature type="active site" description="Proton acceptor" evidence="18">
    <location>
        <position position="340"/>
    </location>
</feature>
<evidence type="ECO:0000256" key="18">
    <source>
        <dbReference type="PIRSR" id="PIRSR600542-1"/>
    </source>
</evidence>
<sequence length="629" mass="71693">MSAPLLFKRSFAMSLRRQAGQLYKYQDSLPNLPVPELSQTVELYKRSLIPLYPEGENDPNFLRYSKVIDDFFKTDGPKLQERLQTLAKSERNWLAKYWDNVAYLDYRDPVSPFVSYFFNHKDHRNIPFRGDQLKKAAALTKEVVLFAQAVHEESLAPEVIKPRVGAANQTPTAFCMESFRWMFNNGRVPGAPSDTNIQYDPSKNSYVTVISHGNFYVLNHHDSQGNVLSEADLYQQLTEIKKHSLVNKQGEIAPVGVLTSSNRDVWYNNYSELIQSPLNKNNVELINASTFVLALDSDSPVTIEEKSRRSWHGNGANRWFDKPVQMFVAENGSSGFLGEHSKMDGTPTLGLNDFVNKKLKSETYSFETASTSDKQWKFLNWDITPATQTAIKQELTTFDQTVNSLDIRVWQYPGLGKSLIKKFKLSPDAFIQMLIQLAYYKMTGISRPTYESASTRKFFRGRTETCRSVSKESLEFVKKWQDANVSDAEKVTAFRNAISSHLNYITKASNGQGCDRHLFGLKQQYESGESVHELFTDPICAYSQHWFLSTSQLSSEEFNGYGWSPVVPDGYGLAYMVNNEWLHVNVTVAKDNGLGLRADVMHYYLTEAANEIKELLTNELNHNQLKAKL</sequence>
<keyword evidence="10" id="KW-0496">Mitochondrion</keyword>
<dbReference type="Gene3D" id="3.30.559.10">
    <property type="entry name" value="Chloramphenicol acetyltransferase-like domain"/>
    <property type="match status" value="1"/>
</dbReference>
<keyword evidence="12" id="KW-0576">Peroxisome</keyword>
<dbReference type="EC" id="2.3.1.7" evidence="16"/>
<evidence type="ECO:0000256" key="4">
    <source>
        <dbReference type="ARBA" id="ARBA00022448"/>
    </source>
</evidence>
<dbReference type="PANTHER" id="PTHR22589">
    <property type="entry name" value="CARNITINE O-ACYLTRANSFERASE"/>
    <property type="match status" value="1"/>
</dbReference>
<dbReference type="GO" id="GO:0005777">
    <property type="term" value="C:peroxisome"/>
    <property type="evidence" value="ECO:0007669"/>
    <property type="project" value="UniProtKB-SubCell"/>
</dbReference>
<keyword evidence="5 19" id="KW-0808">Transferase</keyword>
<proteinExistence type="inferred from homology"/>
<dbReference type="InterPro" id="IPR039551">
    <property type="entry name" value="Cho/carn_acyl_trans"/>
</dbReference>
<keyword evidence="22" id="KW-1185">Reference proteome</keyword>
<dbReference type="GO" id="GO:0004092">
    <property type="term" value="F:carnitine O-acetyltransferase activity"/>
    <property type="evidence" value="ECO:0007669"/>
    <property type="project" value="UniProtKB-EC"/>
</dbReference>
<evidence type="ECO:0000256" key="8">
    <source>
        <dbReference type="ARBA" id="ARBA00022946"/>
    </source>
</evidence>
<comment type="function">
    <text evidence="15">Carnitine acetylase is specific for short chain fatty acids. Carnitine acetylase seems to affect the flux through the pyruvate dehydrogenase complex. It may be involved as well in the transport of acetyl-CoA into mitochondria.</text>
</comment>
<evidence type="ECO:0000256" key="2">
    <source>
        <dbReference type="ARBA" id="ARBA00004443"/>
    </source>
</evidence>
<evidence type="ECO:0000256" key="17">
    <source>
        <dbReference type="ARBA" id="ARBA00073438"/>
    </source>
</evidence>
<reference evidence="21 22" key="1">
    <citation type="submission" date="2016-02" db="EMBL/GenBank/DDBJ databases">
        <title>Comparative genomic and transcriptomic foundation for Pichia pastoris.</title>
        <authorList>
            <person name="Love K.R."/>
            <person name="Shah K.A."/>
            <person name="Whittaker C.A."/>
            <person name="Wu J."/>
            <person name="Bartlett M.C."/>
            <person name="Ma D."/>
            <person name="Leeson R.L."/>
            <person name="Priest M."/>
            <person name="Young S.K."/>
            <person name="Love J.C."/>
        </authorList>
    </citation>
    <scope>NUCLEOTIDE SEQUENCE [LARGE SCALE GENOMIC DNA]</scope>
    <source>
        <strain evidence="21 22">ATCC 28485</strain>
    </source>
</reference>
<dbReference type="Gene3D" id="3.30.559.70">
    <property type="entry name" value="Choline/Carnitine o-acyltransferase, domain 2"/>
    <property type="match status" value="1"/>
</dbReference>
<dbReference type="InterPro" id="IPR023213">
    <property type="entry name" value="CAT-like_dom_sf"/>
</dbReference>
<evidence type="ECO:0000256" key="12">
    <source>
        <dbReference type="ARBA" id="ARBA00023140"/>
    </source>
</evidence>
<keyword evidence="11" id="KW-0472">Membrane</keyword>
<dbReference type="PROSITE" id="PS00440">
    <property type="entry name" value="ACYLTRANSF_C_2"/>
    <property type="match status" value="1"/>
</dbReference>
<keyword evidence="13 19" id="KW-0012">Acyltransferase</keyword>
<dbReference type="PANTHER" id="PTHR22589:SF103">
    <property type="entry name" value="CARNITINE O-ACETYL-TRANSFERASE, ISOFORM A-RELATED"/>
    <property type="match status" value="1"/>
</dbReference>
<dbReference type="GO" id="GO:0009437">
    <property type="term" value="P:carnitine metabolic process"/>
    <property type="evidence" value="ECO:0007669"/>
    <property type="project" value="TreeGrafter"/>
</dbReference>
<evidence type="ECO:0000256" key="14">
    <source>
        <dbReference type="ARBA" id="ARBA00052702"/>
    </source>
</evidence>
<dbReference type="Proteomes" id="UP000094565">
    <property type="component" value="Chromosome 1"/>
</dbReference>
<dbReference type="PROSITE" id="PS00439">
    <property type="entry name" value="ACYLTRANSF_C_1"/>
    <property type="match status" value="1"/>
</dbReference>
<evidence type="ECO:0000256" key="10">
    <source>
        <dbReference type="ARBA" id="ARBA00023128"/>
    </source>
</evidence>
<dbReference type="InterPro" id="IPR042231">
    <property type="entry name" value="Cho/carn_acyl_trans_2"/>
</dbReference>
<dbReference type="FunFam" id="3.30.559.70:FF:000007">
    <property type="entry name" value="Carnitine O-acetyltransferase, mitochondrial"/>
    <property type="match status" value="1"/>
</dbReference>
<comment type="subcellular location">
    <subcellularLocation>
        <location evidence="2">Mitochondrion inner membrane</location>
        <topology evidence="2">Peripheral membrane protein</topology>
        <orientation evidence="2">Matrix side</orientation>
    </subcellularLocation>
    <subcellularLocation>
        <location evidence="1">Peroxisome</location>
    </subcellularLocation>
</comment>
<evidence type="ECO:0000256" key="9">
    <source>
        <dbReference type="ARBA" id="ARBA00023098"/>
    </source>
</evidence>
<evidence type="ECO:0000256" key="11">
    <source>
        <dbReference type="ARBA" id="ARBA00023136"/>
    </source>
</evidence>
<comment type="catalytic activity">
    <reaction evidence="14">
        <text>(R)-carnitine + acetyl-CoA = O-acetyl-(R)-carnitine + CoA</text>
        <dbReference type="Rhea" id="RHEA:21136"/>
        <dbReference type="ChEBI" id="CHEBI:16347"/>
        <dbReference type="ChEBI" id="CHEBI:57287"/>
        <dbReference type="ChEBI" id="CHEBI:57288"/>
        <dbReference type="ChEBI" id="CHEBI:57589"/>
        <dbReference type="EC" id="2.3.1.7"/>
    </reaction>
</comment>
<accession>A0A1B2J9R4</accession>
<evidence type="ECO:0000256" key="3">
    <source>
        <dbReference type="ARBA" id="ARBA00005232"/>
    </source>
</evidence>
<dbReference type="GO" id="GO:0005743">
    <property type="term" value="C:mitochondrial inner membrane"/>
    <property type="evidence" value="ECO:0007669"/>
    <property type="project" value="UniProtKB-SubCell"/>
</dbReference>
<evidence type="ECO:0000256" key="15">
    <source>
        <dbReference type="ARBA" id="ARBA00053195"/>
    </source>
</evidence>
<feature type="domain" description="Choline/carnitine acyltransferase" evidence="20">
    <location>
        <begin position="32"/>
        <end position="590"/>
    </location>
</feature>
<dbReference type="OrthoDB" id="240216at2759"/>
<evidence type="ECO:0000313" key="21">
    <source>
        <dbReference type="EMBL" id="ANZ74797.1"/>
    </source>
</evidence>
<organism evidence="21 22">
    <name type="scientific">Komagataella pastoris</name>
    <name type="common">Yeast</name>
    <name type="synonym">Pichia pastoris</name>
    <dbReference type="NCBI Taxonomy" id="4922"/>
    <lineage>
        <taxon>Eukaryota</taxon>
        <taxon>Fungi</taxon>
        <taxon>Dikarya</taxon>
        <taxon>Ascomycota</taxon>
        <taxon>Saccharomycotina</taxon>
        <taxon>Pichiomycetes</taxon>
        <taxon>Pichiales</taxon>
        <taxon>Pichiaceae</taxon>
        <taxon>Komagataella</taxon>
    </lineage>
</organism>
<protein>
    <recommendedName>
        <fullName evidence="17">Carnitine O-acetyltransferase, mitochondrial</fullName>
        <ecNumber evidence="16">2.3.1.7</ecNumber>
    </recommendedName>
</protein>
<name>A0A1B2J9R4_PICPA</name>
<dbReference type="Pfam" id="PF00755">
    <property type="entry name" value="Carn_acyltransf"/>
    <property type="match status" value="1"/>
</dbReference>
<evidence type="ECO:0000259" key="20">
    <source>
        <dbReference type="Pfam" id="PF00755"/>
    </source>
</evidence>
<evidence type="ECO:0000256" key="6">
    <source>
        <dbReference type="ARBA" id="ARBA00022792"/>
    </source>
</evidence>
<evidence type="ECO:0000256" key="19">
    <source>
        <dbReference type="RuleBase" id="RU003801"/>
    </source>
</evidence>
<keyword evidence="9" id="KW-0443">Lipid metabolism</keyword>
<dbReference type="AlphaFoldDB" id="A0A1B2J9R4"/>